<dbReference type="VEuPathDB" id="FungiDB:BO70DRAFT_405380"/>
<evidence type="ECO:0000313" key="4">
    <source>
        <dbReference type="Proteomes" id="UP000247233"/>
    </source>
</evidence>
<keyword evidence="2" id="KW-0732">Signal</keyword>
<accession>A0A317WD93</accession>
<gene>
    <name evidence="3" type="ORF">BO70DRAFT_405380</name>
</gene>
<protein>
    <recommendedName>
        <fullName evidence="5">Apple domain-containing protein</fullName>
    </recommendedName>
</protein>
<dbReference type="AlphaFoldDB" id="A0A317WD93"/>
<reference evidence="3 4" key="1">
    <citation type="submission" date="2016-12" db="EMBL/GenBank/DDBJ databases">
        <title>The genomes of Aspergillus section Nigri reveals drivers in fungal speciation.</title>
        <authorList>
            <consortium name="DOE Joint Genome Institute"/>
            <person name="Vesth T.C."/>
            <person name="Nybo J."/>
            <person name="Theobald S."/>
            <person name="Brandl J."/>
            <person name="Frisvad J.C."/>
            <person name="Nielsen K.F."/>
            <person name="Lyhne E.K."/>
            <person name="Kogle M.E."/>
            <person name="Kuo A."/>
            <person name="Riley R."/>
            <person name="Clum A."/>
            <person name="Nolan M."/>
            <person name="Lipzen A."/>
            <person name="Salamov A."/>
            <person name="Henrissat B."/>
            <person name="Wiebenga A."/>
            <person name="De Vries R.P."/>
            <person name="Grigoriev I.V."/>
            <person name="Mortensen U.H."/>
            <person name="Andersen M.R."/>
            <person name="Baker S.E."/>
        </authorList>
    </citation>
    <scope>NUCLEOTIDE SEQUENCE [LARGE SCALE GENOMIC DNA]</scope>
    <source>
        <strain evidence="3 4">CBS 117.55</strain>
    </source>
</reference>
<proteinExistence type="predicted"/>
<evidence type="ECO:0000313" key="3">
    <source>
        <dbReference type="EMBL" id="PWY82140.1"/>
    </source>
</evidence>
<feature type="chain" id="PRO_5016455286" description="Apple domain-containing protein" evidence="2">
    <location>
        <begin position="20"/>
        <end position="389"/>
    </location>
</feature>
<comment type="caution">
    <text evidence="3">The sequence shown here is derived from an EMBL/GenBank/DDBJ whole genome shotgun (WGS) entry which is preliminary data.</text>
</comment>
<dbReference type="RefSeq" id="XP_025399405.1">
    <property type="nucleotide sequence ID" value="XM_025547115.1"/>
</dbReference>
<feature type="signal peptide" evidence="2">
    <location>
        <begin position="1"/>
        <end position="19"/>
    </location>
</feature>
<name>A0A317WD93_9EURO</name>
<dbReference type="STRING" id="1448321.A0A317WD93"/>
<dbReference type="GeneID" id="37069352"/>
<evidence type="ECO:0000256" key="1">
    <source>
        <dbReference type="SAM" id="MobiDB-lite"/>
    </source>
</evidence>
<organism evidence="3 4">
    <name type="scientific">Aspergillus heteromorphus CBS 117.55</name>
    <dbReference type="NCBI Taxonomy" id="1448321"/>
    <lineage>
        <taxon>Eukaryota</taxon>
        <taxon>Fungi</taxon>
        <taxon>Dikarya</taxon>
        <taxon>Ascomycota</taxon>
        <taxon>Pezizomycotina</taxon>
        <taxon>Eurotiomycetes</taxon>
        <taxon>Eurotiomycetidae</taxon>
        <taxon>Eurotiales</taxon>
        <taxon>Aspergillaceae</taxon>
        <taxon>Aspergillus</taxon>
        <taxon>Aspergillus subgen. Circumdati</taxon>
    </lineage>
</organism>
<dbReference type="EMBL" id="MSFL01000012">
    <property type="protein sequence ID" value="PWY82140.1"/>
    <property type="molecule type" value="Genomic_DNA"/>
</dbReference>
<sequence length="389" mass="40519">MAARITAVAIGLLLGHAAATTLTSSTTQTASSIPCRTLLGTTSVALVPTSTVTSTSTAADPVVVTSTTLAMVTVSLTPTPVRQTQLETEYATETVTTTQSAVTDTFSTTSTVMDTTTQTLTPAVTTTTVVSSTSVRVTSTSTVATSSGFYPVIDTFSTGLPAAAKAKRSLPQLHDKRSSPQSASDLDCSPRLDDFQYAQAVECTVQVLAETTVIERVTNTLTTTATGSATPITLTITTTRTLTTTSTVLPTDVSTTLSFTTTATLTAITTAPTPTSTVTSTHTVATTSTAAVYAACATTNITPNPITSEYSASLAGKYVYFLSLYYDGSYSLSSGSTTSAYDCCVSCIENDLCANAYYDYVDADISYCYLVEVETCSFDSHYTYGVALK</sequence>
<evidence type="ECO:0008006" key="5">
    <source>
        <dbReference type="Google" id="ProtNLM"/>
    </source>
</evidence>
<dbReference type="Proteomes" id="UP000247233">
    <property type="component" value="Unassembled WGS sequence"/>
</dbReference>
<keyword evidence="4" id="KW-1185">Reference proteome</keyword>
<evidence type="ECO:0000256" key="2">
    <source>
        <dbReference type="SAM" id="SignalP"/>
    </source>
</evidence>
<feature type="region of interest" description="Disordered" evidence="1">
    <location>
        <begin position="167"/>
        <end position="187"/>
    </location>
</feature>